<dbReference type="Proteomes" id="UP001162483">
    <property type="component" value="Unassembled WGS sequence"/>
</dbReference>
<evidence type="ECO:0000256" key="1">
    <source>
        <dbReference type="SAM" id="MobiDB-lite"/>
    </source>
</evidence>
<dbReference type="PANTHER" id="PTHR15289">
    <property type="entry name" value="TASTIN"/>
    <property type="match status" value="1"/>
</dbReference>
<dbReference type="PANTHER" id="PTHR15289:SF3">
    <property type="entry name" value="TASTIN"/>
    <property type="match status" value="1"/>
</dbReference>
<evidence type="ECO:0008006" key="4">
    <source>
        <dbReference type="Google" id="ProtNLM"/>
    </source>
</evidence>
<evidence type="ECO:0000313" key="2">
    <source>
        <dbReference type="EMBL" id="CAI9587694.1"/>
    </source>
</evidence>
<sequence length="422" mass="45905">MCQHLIKSFVHSPAQEDNLTKLTSLPAKTDKTSTVHTTPLCETSSTEVNGSARKRDFEKNTDTSSVDFVADSQALASILSNTEMNNTNCRELSLAQRIPMQGRSSMFKGAMALSGTFLPQVTTPKPACGPVSNVTMQLKGLTFSPCRVPLEISDKSSGRPARRVLQLQSSTVKFSQPYSVTSKQPVFPKTPRALALEKANKCLESDKTDVQTSSKTTVKWADELSPSPLSEVLCEQEPNIKEVAMRLFLDGEGAGDTEKKKEPTAVSNLLIVLEHTPTSAPEQKALVQPDAHRANVGDSQNFQLHSQMHLAPSLQPSVSDSSSSIVSGIKSTVPLSFLAHPAVQALQTCTLGPSSLPDIARLRLQAAVSAKQRFWEARLDEECAFYTAQCVSGSIRSCRDPVSLFLEKQEDMHFTPICPKES</sequence>
<evidence type="ECO:0000313" key="3">
    <source>
        <dbReference type="Proteomes" id="UP001162483"/>
    </source>
</evidence>
<feature type="region of interest" description="Disordered" evidence="1">
    <location>
        <begin position="28"/>
        <end position="51"/>
    </location>
</feature>
<proteinExistence type="predicted"/>
<accession>A0ABN9ES88</accession>
<reference evidence="2" key="1">
    <citation type="submission" date="2023-05" db="EMBL/GenBank/DDBJ databases">
        <authorList>
            <person name="Stuckert A."/>
        </authorList>
    </citation>
    <scope>NUCLEOTIDE SEQUENCE</scope>
</reference>
<comment type="caution">
    <text evidence="2">The sequence shown here is derived from an EMBL/GenBank/DDBJ whole genome shotgun (WGS) entry which is preliminary data.</text>
</comment>
<organism evidence="2 3">
    <name type="scientific">Staurois parvus</name>
    <dbReference type="NCBI Taxonomy" id="386267"/>
    <lineage>
        <taxon>Eukaryota</taxon>
        <taxon>Metazoa</taxon>
        <taxon>Chordata</taxon>
        <taxon>Craniata</taxon>
        <taxon>Vertebrata</taxon>
        <taxon>Euteleostomi</taxon>
        <taxon>Amphibia</taxon>
        <taxon>Batrachia</taxon>
        <taxon>Anura</taxon>
        <taxon>Neobatrachia</taxon>
        <taxon>Ranoidea</taxon>
        <taxon>Ranidae</taxon>
        <taxon>Staurois</taxon>
    </lineage>
</organism>
<name>A0ABN9ES88_9NEOB</name>
<keyword evidence="3" id="KW-1185">Reference proteome</keyword>
<protein>
    <recommendedName>
        <fullName evidence="4">Tastin</fullName>
    </recommendedName>
</protein>
<dbReference type="EMBL" id="CATNWA010015875">
    <property type="protein sequence ID" value="CAI9587694.1"/>
    <property type="molecule type" value="Genomic_DNA"/>
</dbReference>
<gene>
    <name evidence="2" type="ORF">SPARVUS_LOCUS10608394</name>
</gene>
<dbReference type="InterPro" id="IPR026133">
    <property type="entry name" value="Tastin"/>
</dbReference>
<feature type="compositionally biased region" description="Polar residues" evidence="1">
    <location>
        <begin position="34"/>
        <end position="49"/>
    </location>
</feature>